<dbReference type="Proteomes" id="UP000276991">
    <property type="component" value="Unassembled WGS sequence"/>
</dbReference>
<dbReference type="AlphaFoldDB" id="A0A498SK22"/>
<protein>
    <recommendedName>
        <fullName evidence="2">RWD domain-containing protein</fullName>
    </recommendedName>
</protein>
<sequence length="174" mass="19782">MDYKEIQAEELEALGVIYPNELEVVSDKYPNIAMRISLQSHQGKEVPAMFEVTLNLRLAAGYPDVVPEIEIVGLENTFSNERTGRVQRILCDVAQDNLGMPMVFTIVSALQDEIGHLLEDLEAEKIKAEERAEEEKETQERKKFEGTRVTPETFLAWKKKFDAEIRAVEEKGKG</sequence>
<accession>A0A498SK22</accession>
<dbReference type="Gene3D" id="3.10.110.10">
    <property type="entry name" value="Ubiquitin Conjugating Enzyme"/>
    <property type="match status" value="1"/>
</dbReference>
<evidence type="ECO:0000256" key="1">
    <source>
        <dbReference type="SAM" id="MobiDB-lite"/>
    </source>
</evidence>
<reference evidence="3 4" key="1">
    <citation type="submission" date="2018-08" db="EMBL/GenBank/DDBJ databases">
        <authorList>
            <person name="Laetsch R D."/>
            <person name="Stevens L."/>
            <person name="Kumar S."/>
            <person name="Blaxter L. M."/>
        </authorList>
    </citation>
    <scope>NUCLEOTIDE SEQUENCE [LARGE SCALE GENOMIC DNA]</scope>
</reference>
<gene>
    <name evidence="3" type="ORF">NAV_LOCUS6186</name>
</gene>
<feature type="compositionally biased region" description="Basic and acidic residues" evidence="1">
    <location>
        <begin position="128"/>
        <end position="146"/>
    </location>
</feature>
<dbReference type="InterPro" id="IPR040213">
    <property type="entry name" value="GIR2-like"/>
</dbReference>
<proteinExistence type="predicted"/>
<name>A0A498SK22_ACAVI</name>
<dbReference type="Pfam" id="PF05773">
    <property type="entry name" value="RWD"/>
    <property type="match status" value="1"/>
</dbReference>
<dbReference type="InterPro" id="IPR006575">
    <property type="entry name" value="RWD_dom"/>
</dbReference>
<feature type="non-terminal residue" evidence="3">
    <location>
        <position position="174"/>
    </location>
</feature>
<dbReference type="OrthoDB" id="277175at2759"/>
<evidence type="ECO:0000259" key="2">
    <source>
        <dbReference type="PROSITE" id="PS50908"/>
    </source>
</evidence>
<dbReference type="PROSITE" id="PS50908">
    <property type="entry name" value="RWD"/>
    <property type="match status" value="1"/>
</dbReference>
<evidence type="ECO:0000313" key="4">
    <source>
        <dbReference type="Proteomes" id="UP000276991"/>
    </source>
</evidence>
<dbReference type="SUPFAM" id="SSF54495">
    <property type="entry name" value="UBC-like"/>
    <property type="match status" value="1"/>
</dbReference>
<dbReference type="SMART" id="SM00591">
    <property type="entry name" value="RWD"/>
    <property type="match status" value="1"/>
</dbReference>
<feature type="region of interest" description="Disordered" evidence="1">
    <location>
        <begin position="128"/>
        <end position="147"/>
    </location>
</feature>
<organism evidence="3 4">
    <name type="scientific">Acanthocheilonema viteae</name>
    <name type="common">Filarial nematode worm</name>
    <name type="synonym">Dipetalonema viteae</name>
    <dbReference type="NCBI Taxonomy" id="6277"/>
    <lineage>
        <taxon>Eukaryota</taxon>
        <taxon>Metazoa</taxon>
        <taxon>Ecdysozoa</taxon>
        <taxon>Nematoda</taxon>
        <taxon>Chromadorea</taxon>
        <taxon>Rhabditida</taxon>
        <taxon>Spirurina</taxon>
        <taxon>Spiruromorpha</taxon>
        <taxon>Filarioidea</taxon>
        <taxon>Onchocercidae</taxon>
        <taxon>Acanthocheilonema</taxon>
    </lineage>
</organism>
<feature type="domain" description="RWD" evidence="2">
    <location>
        <begin position="9"/>
        <end position="117"/>
    </location>
</feature>
<dbReference type="EMBL" id="UPTC01001217">
    <property type="protein sequence ID" value="VBB31395.1"/>
    <property type="molecule type" value="Genomic_DNA"/>
</dbReference>
<dbReference type="InterPro" id="IPR016135">
    <property type="entry name" value="UBQ-conjugating_enzyme/RWD"/>
</dbReference>
<dbReference type="STRING" id="6277.A0A498SK22"/>
<keyword evidence="4" id="KW-1185">Reference proteome</keyword>
<evidence type="ECO:0000313" key="3">
    <source>
        <dbReference type="EMBL" id="VBB31395.1"/>
    </source>
</evidence>
<dbReference type="PANTHER" id="PTHR12292">
    <property type="entry name" value="RWD DOMAIN-CONTAINING PROTEIN"/>
    <property type="match status" value="1"/>
</dbReference>